<accession>A0A821IB62</accession>
<protein>
    <submittedName>
        <fullName evidence="2">Uncharacterized protein</fullName>
    </submittedName>
</protein>
<feature type="non-terminal residue" evidence="2">
    <location>
        <position position="80"/>
    </location>
</feature>
<dbReference type="EMBL" id="CAJOBI010098081">
    <property type="protein sequence ID" value="CAF4574555.1"/>
    <property type="molecule type" value="Genomic_DNA"/>
</dbReference>
<dbReference type="Gene3D" id="3.40.220.10">
    <property type="entry name" value="Leucine Aminopeptidase, subunit E, domain 1"/>
    <property type="match status" value="1"/>
</dbReference>
<name>A0A821IB62_9BILA</name>
<comment type="caution">
    <text evidence="2">The sequence shown here is derived from an EMBL/GenBank/DDBJ whole genome shotgun (WGS) entry which is preliminary data.</text>
</comment>
<keyword evidence="3" id="KW-1185">Reference proteome</keyword>
<reference evidence="2" key="1">
    <citation type="submission" date="2021-02" db="EMBL/GenBank/DDBJ databases">
        <authorList>
            <person name="Nowell W R."/>
        </authorList>
    </citation>
    <scope>NUCLEOTIDE SEQUENCE</scope>
</reference>
<feature type="non-terminal residue" evidence="2">
    <location>
        <position position="1"/>
    </location>
</feature>
<dbReference type="InterPro" id="IPR043472">
    <property type="entry name" value="Macro_dom-like"/>
</dbReference>
<evidence type="ECO:0000313" key="3">
    <source>
        <dbReference type="Proteomes" id="UP000663866"/>
    </source>
</evidence>
<gene>
    <name evidence="2" type="ORF">OVN521_LOCUS48306</name>
    <name evidence="1" type="ORF">SMN809_LOCUS38006</name>
</gene>
<dbReference type="EMBL" id="CAJOBG010099804">
    <property type="protein sequence ID" value="CAF4698147.1"/>
    <property type="molecule type" value="Genomic_DNA"/>
</dbReference>
<evidence type="ECO:0000313" key="1">
    <source>
        <dbReference type="EMBL" id="CAF4574555.1"/>
    </source>
</evidence>
<organism evidence="2 3">
    <name type="scientific">Rotaria magnacalcarata</name>
    <dbReference type="NCBI Taxonomy" id="392030"/>
    <lineage>
        <taxon>Eukaryota</taxon>
        <taxon>Metazoa</taxon>
        <taxon>Spiralia</taxon>
        <taxon>Gnathifera</taxon>
        <taxon>Rotifera</taxon>
        <taxon>Eurotatoria</taxon>
        <taxon>Bdelloidea</taxon>
        <taxon>Philodinida</taxon>
        <taxon>Philodinidae</taxon>
        <taxon>Rotaria</taxon>
    </lineage>
</organism>
<proteinExistence type="predicted"/>
<sequence length="80" mass="9307">QEENIFRRSNYYRSLDMDLDDGKPADRVYCTINCDTKPLIGGEKMYPMDEFGAIYTSGLTVFRQPENNGYDFMDTPVYDV</sequence>
<evidence type="ECO:0000313" key="2">
    <source>
        <dbReference type="EMBL" id="CAF4698147.1"/>
    </source>
</evidence>
<dbReference type="Proteomes" id="UP000676336">
    <property type="component" value="Unassembled WGS sequence"/>
</dbReference>
<dbReference type="Proteomes" id="UP000663866">
    <property type="component" value="Unassembled WGS sequence"/>
</dbReference>
<dbReference type="AlphaFoldDB" id="A0A821IB62"/>